<comment type="caution">
    <text evidence="4">The sequence shown here is derived from an EMBL/GenBank/DDBJ whole genome shotgun (WGS) entry which is preliminary data.</text>
</comment>
<keyword evidence="2" id="KW-1133">Transmembrane helix</keyword>
<gene>
    <name evidence="4" type="ORF">LZ536_07560</name>
</gene>
<dbReference type="InterPro" id="IPR003609">
    <property type="entry name" value="Pan_app"/>
</dbReference>
<keyword evidence="2" id="KW-0812">Transmembrane</keyword>
<sequence length="183" mass="19313">MQTVFVSAGIVFMAGALIGGGLSAFGVTLPALSSIKRQALLFALGGVLLVLGLYSPAINPKHDPDESRNSTDAQNLNENNTQENATSNTDGGTDQDNSTEVQDNTSTDTGGTMGPLEQGVNRDAHDLSNIGKYAANAYDCSELCRIEKRCVAMTYVISNRTCWLKGVVPPQSPNADMISAVKD</sequence>
<dbReference type="Gene3D" id="3.50.4.10">
    <property type="entry name" value="Hepatocyte Growth Factor"/>
    <property type="match status" value="1"/>
</dbReference>
<name>A0ABT0RMD3_9SPHN</name>
<keyword evidence="5" id="KW-1185">Reference proteome</keyword>
<evidence type="ECO:0000256" key="2">
    <source>
        <dbReference type="SAM" id="Phobius"/>
    </source>
</evidence>
<proteinExistence type="predicted"/>
<keyword evidence="2" id="KW-0472">Membrane</keyword>
<feature type="transmembrane region" description="Helical" evidence="2">
    <location>
        <begin position="39"/>
        <end position="58"/>
    </location>
</feature>
<organism evidence="4 5">
    <name type="scientific">Sphingomonas alba</name>
    <dbReference type="NCBI Taxonomy" id="2908208"/>
    <lineage>
        <taxon>Bacteria</taxon>
        <taxon>Pseudomonadati</taxon>
        <taxon>Pseudomonadota</taxon>
        <taxon>Alphaproteobacteria</taxon>
        <taxon>Sphingomonadales</taxon>
        <taxon>Sphingomonadaceae</taxon>
        <taxon>Sphingomonas</taxon>
    </lineage>
</organism>
<accession>A0ABT0RMD3</accession>
<evidence type="ECO:0000313" key="4">
    <source>
        <dbReference type="EMBL" id="MCL6683755.1"/>
    </source>
</evidence>
<evidence type="ECO:0000259" key="3">
    <source>
        <dbReference type="Pfam" id="PF14295"/>
    </source>
</evidence>
<dbReference type="EMBL" id="JAMGBD010000001">
    <property type="protein sequence ID" value="MCL6683755.1"/>
    <property type="molecule type" value="Genomic_DNA"/>
</dbReference>
<evidence type="ECO:0000256" key="1">
    <source>
        <dbReference type="SAM" id="MobiDB-lite"/>
    </source>
</evidence>
<dbReference type="RefSeq" id="WP_249847798.1">
    <property type="nucleotide sequence ID" value="NZ_JAMGBD010000001.1"/>
</dbReference>
<evidence type="ECO:0000313" key="5">
    <source>
        <dbReference type="Proteomes" id="UP001165363"/>
    </source>
</evidence>
<protein>
    <submittedName>
        <fullName evidence="4">PAN domain-containing protein</fullName>
    </submittedName>
</protein>
<feature type="region of interest" description="Disordered" evidence="1">
    <location>
        <begin position="61"/>
        <end position="122"/>
    </location>
</feature>
<reference evidence="4" key="1">
    <citation type="submission" date="2022-05" db="EMBL/GenBank/DDBJ databases">
        <authorList>
            <person name="Jo J.-H."/>
            <person name="Im W.-T."/>
        </authorList>
    </citation>
    <scope>NUCLEOTIDE SEQUENCE</scope>
    <source>
        <strain evidence="4">SE158</strain>
    </source>
</reference>
<feature type="domain" description="Apple" evidence="3">
    <location>
        <begin position="120"/>
        <end position="165"/>
    </location>
</feature>
<feature type="transmembrane region" description="Helical" evidence="2">
    <location>
        <begin position="6"/>
        <end position="27"/>
    </location>
</feature>
<dbReference type="Pfam" id="PF14295">
    <property type="entry name" value="PAN_4"/>
    <property type="match status" value="1"/>
</dbReference>
<feature type="compositionally biased region" description="Polar residues" evidence="1">
    <location>
        <begin position="70"/>
        <end position="110"/>
    </location>
</feature>
<dbReference type="Proteomes" id="UP001165363">
    <property type="component" value="Unassembled WGS sequence"/>
</dbReference>